<gene>
    <name evidence="4" type="ORF">DNG_03646</name>
</gene>
<dbReference type="Proteomes" id="UP001187682">
    <property type="component" value="Unassembled WGS sequence"/>
</dbReference>
<dbReference type="Pfam" id="PF23076">
    <property type="entry name" value="PH_FT_C"/>
    <property type="match status" value="1"/>
</dbReference>
<comment type="caution">
    <text evidence="4">The sequence shown here is derived from an EMBL/GenBank/DDBJ whole genome shotgun (WGS) entry which is preliminary data.</text>
</comment>
<sequence length="512" mass="58724">MSGHPMTYTGHADTRLLHGCIREAERCGLMSYSLDGLRNALPEHYHAHMIGLSEEIRVSSRILRDLVDRSEAHFSRVPVLLQHLNIILPCLSKTLNDIDGYIEDRSISKEMRWRKMYNKMTDEVGGIALPQQFLLYNQFLDSIFQMLTRLETLKTLIMGLREKRAIPPPAPQVGGALIRPDMIVAPISREPPSHWAQQIFSLPLPSRTALKTPKRSKSCGPHKQLAPGQPPFPPGSMVLFRRFVRRAALTQAEPPFRAATTGLPLAEPCLISFRSFDNDSLSLIVSSVRGTPQQHLSLVTSHQGIQWLAVRGVHELRIQRKHSAVELWRWSESTQTSKLWAALYFITWEEMVLFYCTFSSLKIQNSSTVLVDKDEYTLQGERRLFQAQIIDDNYKHSLIVYQDTQTKGIRLHAAVWEGEMRQCPVWTAFVTHQCTSPTWLVKESRRRVWLRDVQLYVFHQNYRQENQRKGREGAFEIDFLNEKAAARFYDVFYPPTSPTNNADSDKEGGPST</sequence>
<keyword evidence="5" id="KW-1185">Reference proteome</keyword>
<evidence type="ECO:0000259" key="3">
    <source>
        <dbReference type="Pfam" id="PF23076"/>
    </source>
</evidence>
<dbReference type="Pfam" id="PF23074">
    <property type="entry name" value="PH_FT_N"/>
    <property type="match status" value="1"/>
</dbReference>
<dbReference type="InterPro" id="IPR057082">
    <property type="entry name" value="PH_C"/>
</dbReference>
<evidence type="ECO:0000256" key="1">
    <source>
        <dbReference type="SAM" id="MobiDB-lite"/>
    </source>
</evidence>
<protein>
    <submittedName>
        <fullName evidence="4">Uncharacterized protein</fullName>
    </submittedName>
</protein>
<evidence type="ECO:0000259" key="2">
    <source>
        <dbReference type="Pfam" id="PF23074"/>
    </source>
</evidence>
<name>A0AAE8STS6_9PEZI</name>
<dbReference type="EMBL" id="ONZQ02000004">
    <property type="protein sequence ID" value="SPO00898.1"/>
    <property type="molecule type" value="Genomic_DNA"/>
</dbReference>
<dbReference type="InterPro" id="IPR057081">
    <property type="entry name" value="PH_N"/>
</dbReference>
<feature type="domain" description="PH" evidence="3">
    <location>
        <begin position="383"/>
        <end position="493"/>
    </location>
</feature>
<organism evidence="4 5">
    <name type="scientific">Cephalotrichum gorgonifer</name>
    <dbReference type="NCBI Taxonomy" id="2041049"/>
    <lineage>
        <taxon>Eukaryota</taxon>
        <taxon>Fungi</taxon>
        <taxon>Dikarya</taxon>
        <taxon>Ascomycota</taxon>
        <taxon>Pezizomycotina</taxon>
        <taxon>Sordariomycetes</taxon>
        <taxon>Hypocreomycetidae</taxon>
        <taxon>Microascales</taxon>
        <taxon>Microascaceae</taxon>
        <taxon>Cephalotrichum</taxon>
    </lineage>
</organism>
<feature type="region of interest" description="Disordered" evidence="1">
    <location>
        <begin position="210"/>
        <end position="231"/>
    </location>
</feature>
<accession>A0AAE8STS6</accession>
<feature type="domain" description="PH" evidence="2">
    <location>
        <begin position="299"/>
        <end position="380"/>
    </location>
</feature>
<evidence type="ECO:0000313" key="4">
    <source>
        <dbReference type="EMBL" id="SPO00898.1"/>
    </source>
</evidence>
<proteinExistence type="predicted"/>
<reference evidence="4" key="1">
    <citation type="submission" date="2018-03" db="EMBL/GenBank/DDBJ databases">
        <authorList>
            <person name="Guldener U."/>
        </authorList>
    </citation>
    <scope>NUCLEOTIDE SEQUENCE</scope>
</reference>
<dbReference type="AlphaFoldDB" id="A0AAE8STS6"/>
<evidence type="ECO:0000313" key="5">
    <source>
        <dbReference type="Proteomes" id="UP001187682"/>
    </source>
</evidence>